<protein>
    <recommendedName>
        <fullName evidence="1">Cyanovirin-N domain-containing protein</fullName>
    </recommendedName>
</protein>
<dbReference type="InterPro" id="IPR036673">
    <property type="entry name" value="Cyanovirin-N_sf"/>
</dbReference>
<dbReference type="Gene3D" id="2.30.60.10">
    <property type="entry name" value="Cyanovirin-N"/>
    <property type="match status" value="1"/>
</dbReference>
<dbReference type="Proteomes" id="UP000772434">
    <property type="component" value="Unassembled WGS sequence"/>
</dbReference>
<feature type="domain" description="Cyanovirin-N" evidence="1">
    <location>
        <begin position="54"/>
        <end position="133"/>
    </location>
</feature>
<accession>A0A9P5U356</accession>
<dbReference type="Pfam" id="PF08881">
    <property type="entry name" value="CVNH"/>
    <property type="match status" value="1"/>
</dbReference>
<keyword evidence="3" id="KW-1185">Reference proteome</keyword>
<dbReference type="SUPFAM" id="SSF51322">
    <property type="entry name" value="Cyanovirin-N"/>
    <property type="match status" value="1"/>
</dbReference>
<dbReference type="AlphaFoldDB" id="A0A9P5U356"/>
<dbReference type="EMBL" id="JADNRY010000120">
    <property type="protein sequence ID" value="KAF9064576.1"/>
    <property type="molecule type" value="Genomic_DNA"/>
</dbReference>
<sequence>MEGRKEESKLLGAVQDLSTVQGVNAGAAEAPKEEIPRGPLHFDPPVENPRLIGQFLAVRYQGKNVAFDLDRCLSAVNGKFQWGSRGGFVSAARNLCLVDGSELRAELLYNGRWLPAQINLATNIGVENGQLQYIRRN</sequence>
<dbReference type="OrthoDB" id="2441380at2759"/>
<reference evidence="2" key="1">
    <citation type="submission" date="2020-11" db="EMBL/GenBank/DDBJ databases">
        <authorList>
            <consortium name="DOE Joint Genome Institute"/>
            <person name="Ahrendt S."/>
            <person name="Riley R."/>
            <person name="Andreopoulos W."/>
            <person name="Labutti K."/>
            <person name="Pangilinan J."/>
            <person name="Ruiz-Duenas F.J."/>
            <person name="Barrasa J.M."/>
            <person name="Sanchez-Garcia M."/>
            <person name="Camarero S."/>
            <person name="Miyauchi S."/>
            <person name="Serrano A."/>
            <person name="Linde D."/>
            <person name="Babiker R."/>
            <person name="Drula E."/>
            <person name="Ayuso-Fernandez I."/>
            <person name="Pacheco R."/>
            <person name="Padilla G."/>
            <person name="Ferreira P."/>
            <person name="Barriuso J."/>
            <person name="Kellner H."/>
            <person name="Castanera R."/>
            <person name="Alfaro M."/>
            <person name="Ramirez L."/>
            <person name="Pisabarro A.G."/>
            <person name="Kuo A."/>
            <person name="Tritt A."/>
            <person name="Lipzen A."/>
            <person name="He G."/>
            <person name="Yan M."/>
            <person name="Ng V."/>
            <person name="Cullen D."/>
            <person name="Martin F."/>
            <person name="Rosso M.-N."/>
            <person name="Henrissat B."/>
            <person name="Hibbett D."/>
            <person name="Martinez A.T."/>
            <person name="Grigoriev I.V."/>
        </authorList>
    </citation>
    <scope>NUCLEOTIDE SEQUENCE</scope>
    <source>
        <strain evidence="2">AH 40177</strain>
    </source>
</reference>
<comment type="caution">
    <text evidence="2">The sequence shown here is derived from an EMBL/GenBank/DDBJ whole genome shotgun (WGS) entry which is preliminary data.</text>
</comment>
<dbReference type="InterPro" id="IPR011058">
    <property type="entry name" value="Cyanovirin-N"/>
</dbReference>
<dbReference type="SMART" id="SM01111">
    <property type="entry name" value="CVNH"/>
    <property type="match status" value="1"/>
</dbReference>
<evidence type="ECO:0000313" key="3">
    <source>
        <dbReference type="Proteomes" id="UP000772434"/>
    </source>
</evidence>
<organism evidence="2 3">
    <name type="scientific">Rhodocollybia butyracea</name>
    <dbReference type="NCBI Taxonomy" id="206335"/>
    <lineage>
        <taxon>Eukaryota</taxon>
        <taxon>Fungi</taxon>
        <taxon>Dikarya</taxon>
        <taxon>Basidiomycota</taxon>
        <taxon>Agaricomycotina</taxon>
        <taxon>Agaricomycetes</taxon>
        <taxon>Agaricomycetidae</taxon>
        <taxon>Agaricales</taxon>
        <taxon>Marasmiineae</taxon>
        <taxon>Omphalotaceae</taxon>
        <taxon>Rhodocollybia</taxon>
    </lineage>
</organism>
<gene>
    <name evidence="2" type="ORF">BDP27DRAFT_1425681</name>
</gene>
<evidence type="ECO:0000313" key="2">
    <source>
        <dbReference type="EMBL" id="KAF9064576.1"/>
    </source>
</evidence>
<proteinExistence type="predicted"/>
<name>A0A9P5U356_9AGAR</name>
<evidence type="ECO:0000259" key="1">
    <source>
        <dbReference type="SMART" id="SM01111"/>
    </source>
</evidence>